<reference evidence="9" key="1">
    <citation type="submission" date="2003-08" db="EMBL/GenBank/DDBJ databases">
        <authorList>
            <person name="Birren B."/>
            <person name="Nusbaum C."/>
            <person name="Abebe A."/>
            <person name="Abouelleil A."/>
            <person name="Adekoya E."/>
            <person name="Ait-zahra M."/>
            <person name="Allen N."/>
            <person name="Allen T."/>
            <person name="An P."/>
            <person name="Anderson M."/>
            <person name="Anderson S."/>
            <person name="Arachchi H."/>
            <person name="Armbruster J."/>
            <person name="Bachantsang P."/>
            <person name="Baldwin J."/>
            <person name="Barry A."/>
            <person name="Bayul T."/>
            <person name="Blitshsteyn B."/>
            <person name="Bloom T."/>
            <person name="Blye J."/>
            <person name="Boguslavskiy L."/>
            <person name="Borowsky M."/>
            <person name="Boukhgalter B."/>
            <person name="Brunache A."/>
            <person name="Butler J."/>
            <person name="Calixte N."/>
            <person name="Calvo S."/>
            <person name="Camarata J."/>
            <person name="Campo K."/>
            <person name="Chang J."/>
            <person name="Cheshatsang Y."/>
            <person name="Citroen M."/>
            <person name="Collymore A."/>
            <person name="Considine T."/>
            <person name="Cook A."/>
            <person name="Cooke P."/>
            <person name="Corum B."/>
            <person name="Cuomo C."/>
            <person name="David R."/>
            <person name="Dawoe T."/>
            <person name="Degray S."/>
            <person name="Dodge S."/>
            <person name="Dooley K."/>
            <person name="Dorje P."/>
            <person name="Dorjee K."/>
            <person name="Dorris L."/>
            <person name="Duffey N."/>
            <person name="Dupes A."/>
            <person name="Elkins T."/>
            <person name="Engels R."/>
            <person name="Erickson J."/>
            <person name="Farina A."/>
            <person name="Faro S."/>
            <person name="Ferreira P."/>
            <person name="Fischer H."/>
            <person name="Fitzgerald M."/>
            <person name="Foley K."/>
            <person name="Gage D."/>
            <person name="Galagan J."/>
            <person name="Gearin G."/>
            <person name="Gnerre S."/>
            <person name="Gnirke A."/>
            <person name="Goyette A."/>
            <person name="Graham J."/>
            <person name="Grandbois E."/>
            <person name="Gyaltsen K."/>
            <person name="Hafez N."/>
            <person name="Hagopian D."/>
            <person name="Hagos B."/>
            <person name="Hall J."/>
            <person name="Hatcher B."/>
            <person name="Heller A."/>
            <person name="Higgins H."/>
            <person name="Honan T."/>
            <person name="Horn A."/>
            <person name="Houde N."/>
            <person name="Hughes L."/>
            <person name="Hulme W."/>
            <person name="Husby E."/>
            <person name="Iliev I."/>
            <person name="Jaffe D."/>
            <person name="Jones C."/>
            <person name="Kamal M."/>
            <person name="Kamat A."/>
            <person name="Kamvysselis M."/>
            <person name="Karlsson E."/>
            <person name="Kells C."/>
            <person name="Kieu A."/>
            <person name="Kisner P."/>
            <person name="Kodira C."/>
            <person name="Kulbokas E."/>
            <person name="Labutti K."/>
            <person name="Lama D."/>
            <person name="Landers T."/>
            <person name="Leger J."/>
            <person name="Levine S."/>
            <person name="Lewis D."/>
            <person name="Lewis T."/>
            <person name="Lindblad-toh K."/>
            <person name="Liu X."/>
            <person name="Lokyitsang T."/>
            <person name="Lokyitsang Y."/>
            <person name="Lucien O."/>
            <person name="Lui A."/>
            <person name="Ma L.J."/>
            <person name="Mabbitt R."/>
            <person name="Macdonald J."/>
            <person name="Maclean C."/>
            <person name="Major J."/>
            <person name="Manning J."/>
            <person name="Marabella R."/>
            <person name="Maru K."/>
            <person name="Matthews C."/>
            <person name="Mauceli E."/>
            <person name="Mccarthy M."/>
            <person name="Mcdonough S."/>
            <person name="Mcghee T."/>
            <person name="Meldrim J."/>
            <person name="Meneus L."/>
            <person name="Mesirov J."/>
            <person name="Mihalev A."/>
            <person name="Mihova T."/>
            <person name="Mikkelsen T."/>
            <person name="Mlenga V."/>
            <person name="Moru K."/>
            <person name="Mozes J."/>
            <person name="Mulrain L."/>
            <person name="Munson G."/>
            <person name="Naylor J."/>
            <person name="Newes C."/>
            <person name="Nguyen C."/>
            <person name="Nguyen N."/>
            <person name="Nguyen T."/>
            <person name="Nicol R."/>
            <person name="Nielsen C."/>
            <person name="Nizzari M."/>
            <person name="Norbu C."/>
            <person name="Norbu N."/>
            <person name="O'donnell P."/>
            <person name="Okoawo O."/>
            <person name="O'leary S."/>
            <person name="Omotosho B."/>
            <person name="O'neill K."/>
            <person name="Osman S."/>
            <person name="Parker S."/>
            <person name="Perrin D."/>
            <person name="Phunkhang P."/>
            <person name="Piqani B."/>
            <person name="Purcell S."/>
            <person name="Rachupka T."/>
            <person name="Ramasamy U."/>
            <person name="Rameau R."/>
            <person name="Ray V."/>
            <person name="Raymond C."/>
            <person name="Retta R."/>
            <person name="Richardson S."/>
            <person name="Rise C."/>
            <person name="Rodriguez J."/>
            <person name="Rogers J."/>
            <person name="Rogov P."/>
            <person name="Rutman M."/>
            <person name="Schupbach R."/>
            <person name="Seaman C."/>
            <person name="Settipalli S."/>
            <person name="Sharpe T."/>
            <person name="Sheridan J."/>
            <person name="Sherpa N."/>
            <person name="Shi J."/>
            <person name="Smirnov S."/>
            <person name="Smith C."/>
            <person name="Sougnez C."/>
            <person name="Spencer B."/>
            <person name="Stalker J."/>
            <person name="Stange-thomann N."/>
            <person name="Stavropoulos S."/>
            <person name="Stetson K."/>
            <person name="Stone C."/>
            <person name="Stone S."/>
            <person name="Stubbs M."/>
            <person name="Talamas J."/>
            <person name="Tchuinga P."/>
            <person name="Tenzing P."/>
            <person name="Tesfaye S."/>
            <person name="Theodore J."/>
            <person name="Thoulutsang Y."/>
            <person name="Topham K."/>
            <person name="Towey S."/>
            <person name="Tsamla T."/>
            <person name="Tsomo N."/>
            <person name="Vallee D."/>
            <person name="Vassiliev H."/>
            <person name="Venkataraman V."/>
            <person name="Vinson J."/>
            <person name="Vo A."/>
            <person name="Wade C."/>
            <person name="Wang S."/>
            <person name="Wangchuk T."/>
            <person name="Wangdi T."/>
            <person name="Whittaker C."/>
            <person name="Wilkinson J."/>
            <person name="Wu Y."/>
            <person name="Wyman D."/>
            <person name="Yadav S."/>
            <person name="Yang S."/>
            <person name="Yang X."/>
            <person name="Yeager S."/>
            <person name="Yee E."/>
            <person name="Young G."/>
            <person name="Zainoun J."/>
            <person name="Zembeck L."/>
            <person name="Zimmer A."/>
            <person name="Zody M."/>
            <person name="Lander E."/>
        </authorList>
    </citation>
    <scope>NUCLEOTIDE SEQUENCE [LARGE SCALE GENOMIC DNA]</scope>
</reference>
<comment type="subcellular location">
    <subcellularLocation>
        <location evidence="1">Membrane</location>
        <topology evidence="1">Multi-pass membrane protein</topology>
    </subcellularLocation>
</comment>
<dbReference type="Pfam" id="PF07690">
    <property type="entry name" value="MFS_1"/>
    <property type="match status" value="1"/>
</dbReference>
<keyword evidence="5 7" id="KW-0472">Membrane</keyword>
<sequence>MDAIGDSEDALSSGNDKGHIENDVIHGRVTRYLYILGITVMFIYGAYIGVIGLESSMNIEEGLGTTSVMVVFVVSFLSCLTFVPFVIDFYGAKFAIIIGELGFVIYIAANLYPSWYTLIPAAILHGITESCPWAGSSFYVTFLGHSKSKKSKSLKKKLNVPQEAYVYKFFGLFYSMIFAGEIIGSSITAAVLLGFQGHSNIINEQNITGQTEGYSTTIMSPTRAYHEEVTTESITGGIYNPLARCGSQDCQEEYIYDSSETNLEKFNPSKISIYVLLSVFLVISIGFICIQALFLPRAPAKYDKLEESDEAKNFIQAENENVLSGWQSTLAQFWYNTKSQLKLVYQHVISPLHLCFMLFPFYYGLVYAYNLTEYTRAFVSCTIGVEKMGVAMVVLGGCSVVGSLIGTFIIPRIGRKKCLVLLTLWHFGSYLLNYFWSPNPHNTWAVYLIGAVNGIGSGFLMTILDGFVAVYFEDRLGIAFSVKSCITNLGIVAATGWSTRLCVYVKLYLQIGFLFISVLSISIAERLYNRKRKHKSKIVLQEQTNTLSL</sequence>
<dbReference type="AlphaFoldDB" id="H2ZG98"/>
<dbReference type="PANTHER" id="PTHR19444">
    <property type="entry name" value="UNC-93 RELATED"/>
    <property type="match status" value="1"/>
</dbReference>
<feature type="transmembrane region" description="Helical" evidence="7">
    <location>
        <begin position="32"/>
        <end position="53"/>
    </location>
</feature>
<dbReference type="OMA" id="GHIENDV"/>
<dbReference type="PANTHER" id="PTHR19444:SF13">
    <property type="entry name" value="PROTEIN UNC-93 HOMOLOG A"/>
    <property type="match status" value="1"/>
</dbReference>
<feature type="transmembrane region" description="Helical" evidence="7">
    <location>
        <begin position="348"/>
        <end position="369"/>
    </location>
</feature>
<reference evidence="8" key="3">
    <citation type="submission" date="2025-09" db="UniProtKB">
        <authorList>
            <consortium name="Ensembl"/>
        </authorList>
    </citation>
    <scope>IDENTIFICATION</scope>
</reference>
<dbReference type="SUPFAM" id="SSF103473">
    <property type="entry name" value="MFS general substrate transporter"/>
    <property type="match status" value="2"/>
</dbReference>
<dbReference type="STRING" id="51511.ENSCSAVP00000016614"/>
<comment type="similarity">
    <text evidence="2">Belongs to the unc-93 family.</text>
</comment>
<keyword evidence="3 7" id="KW-0812">Transmembrane</keyword>
<organism evidence="8 9">
    <name type="scientific">Ciona savignyi</name>
    <name type="common">Pacific transparent sea squirt</name>
    <dbReference type="NCBI Taxonomy" id="51511"/>
    <lineage>
        <taxon>Eukaryota</taxon>
        <taxon>Metazoa</taxon>
        <taxon>Chordata</taxon>
        <taxon>Tunicata</taxon>
        <taxon>Ascidiacea</taxon>
        <taxon>Phlebobranchia</taxon>
        <taxon>Cionidae</taxon>
        <taxon>Ciona</taxon>
    </lineage>
</organism>
<evidence type="ECO:0000256" key="1">
    <source>
        <dbReference type="ARBA" id="ARBA00004141"/>
    </source>
</evidence>
<feature type="transmembrane region" description="Helical" evidence="7">
    <location>
        <begin position="165"/>
        <end position="195"/>
    </location>
</feature>
<feature type="transmembrane region" description="Helical" evidence="7">
    <location>
        <begin position="94"/>
        <end position="112"/>
    </location>
</feature>
<dbReference type="Pfam" id="PF05978">
    <property type="entry name" value="UNC-93"/>
    <property type="match status" value="1"/>
</dbReference>
<feature type="transmembrane region" description="Helical" evidence="7">
    <location>
        <begin position="65"/>
        <end position="87"/>
    </location>
</feature>
<dbReference type="InterPro" id="IPR036259">
    <property type="entry name" value="MFS_trans_sf"/>
</dbReference>
<dbReference type="InterPro" id="IPR051951">
    <property type="entry name" value="UNC-93_regulatory"/>
</dbReference>
<reference evidence="8" key="2">
    <citation type="submission" date="2025-08" db="UniProtKB">
        <authorList>
            <consortium name="Ensembl"/>
        </authorList>
    </citation>
    <scope>IDENTIFICATION</scope>
</reference>
<evidence type="ECO:0000256" key="2">
    <source>
        <dbReference type="ARBA" id="ARBA00009172"/>
    </source>
</evidence>
<feature type="transmembrane region" description="Helical" evidence="7">
    <location>
        <begin position="271"/>
        <end position="295"/>
    </location>
</feature>
<dbReference type="Proteomes" id="UP000007875">
    <property type="component" value="Unassembled WGS sequence"/>
</dbReference>
<keyword evidence="4 7" id="KW-1133">Transmembrane helix</keyword>
<dbReference type="InParanoid" id="H2ZG98"/>
<evidence type="ECO:0000256" key="6">
    <source>
        <dbReference type="ARBA" id="ARBA00040854"/>
    </source>
</evidence>
<dbReference type="GeneTree" id="ENSGT00530000063359"/>
<proteinExistence type="inferred from homology"/>
<keyword evidence="9" id="KW-1185">Reference proteome</keyword>
<feature type="transmembrane region" description="Helical" evidence="7">
    <location>
        <begin position="389"/>
        <end position="411"/>
    </location>
</feature>
<accession>H2ZG98</accession>
<dbReference type="HOGENOM" id="CLU_025356_1_1_1"/>
<evidence type="ECO:0000256" key="5">
    <source>
        <dbReference type="ARBA" id="ARBA00023136"/>
    </source>
</evidence>
<feature type="transmembrane region" description="Helical" evidence="7">
    <location>
        <begin position="476"/>
        <end position="495"/>
    </location>
</feature>
<dbReference type="GO" id="GO:0022857">
    <property type="term" value="F:transmembrane transporter activity"/>
    <property type="evidence" value="ECO:0007669"/>
    <property type="project" value="InterPro"/>
</dbReference>
<dbReference type="Ensembl" id="ENSCSAVT00000016795.1">
    <property type="protein sequence ID" value="ENSCSAVP00000016614.1"/>
    <property type="gene ID" value="ENSCSAVG00000009768.1"/>
</dbReference>
<evidence type="ECO:0000256" key="3">
    <source>
        <dbReference type="ARBA" id="ARBA00022692"/>
    </source>
</evidence>
<protein>
    <recommendedName>
        <fullName evidence="6">Protein unc-93 homolog A</fullName>
    </recommendedName>
</protein>
<dbReference type="GO" id="GO:0016020">
    <property type="term" value="C:membrane"/>
    <property type="evidence" value="ECO:0007669"/>
    <property type="project" value="UniProtKB-SubCell"/>
</dbReference>
<evidence type="ECO:0000313" key="9">
    <source>
        <dbReference type="Proteomes" id="UP000007875"/>
    </source>
</evidence>
<feature type="transmembrane region" description="Helical" evidence="7">
    <location>
        <begin position="507"/>
        <end position="528"/>
    </location>
</feature>
<feature type="transmembrane region" description="Helical" evidence="7">
    <location>
        <begin position="443"/>
        <end position="464"/>
    </location>
</feature>
<evidence type="ECO:0000313" key="8">
    <source>
        <dbReference type="Ensembl" id="ENSCSAVP00000016614.1"/>
    </source>
</evidence>
<evidence type="ECO:0000256" key="7">
    <source>
        <dbReference type="SAM" id="Phobius"/>
    </source>
</evidence>
<dbReference type="InterPro" id="IPR011701">
    <property type="entry name" value="MFS"/>
</dbReference>
<dbReference type="eggNOG" id="KOG3097">
    <property type="taxonomic scope" value="Eukaryota"/>
</dbReference>
<name>H2ZG98_CIOSA</name>
<dbReference type="InterPro" id="IPR010291">
    <property type="entry name" value="Ion_channel_UNC-93"/>
</dbReference>
<feature type="transmembrane region" description="Helical" evidence="7">
    <location>
        <begin position="118"/>
        <end position="144"/>
    </location>
</feature>
<evidence type="ECO:0000256" key="4">
    <source>
        <dbReference type="ARBA" id="ARBA00022989"/>
    </source>
</evidence>
<feature type="transmembrane region" description="Helical" evidence="7">
    <location>
        <begin position="418"/>
        <end position="437"/>
    </location>
</feature>
<dbReference type="Gene3D" id="1.20.1250.20">
    <property type="entry name" value="MFS general substrate transporter like domains"/>
    <property type="match status" value="1"/>
</dbReference>